<dbReference type="InterPro" id="IPR036388">
    <property type="entry name" value="WH-like_DNA-bd_sf"/>
</dbReference>
<evidence type="ECO:0000256" key="6">
    <source>
        <dbReference type="ARBA" id="ARBA00023015"/>
    </source>
</evidence>
<dbReference type="SMART" id="SM00899">
    <property type="entry name" value="FeoA"/>
    <property type="match status" value="1"/>
</dbReference>
<dbReference type="Proteomes" id="UP000320585">
    <property type="component" value="Chromosome"/>
</dbReference>
<dbReference type="GO" id="GO:0003700">
    <property type="term" value="F:DNA-binding transcription factor activity"/>
    <property type="evidence" value="ECO:0007669"/>
    <property type="project" value="InterPro"/>
</dbReference>
<evidence type="ECO:0000256" key="2">
    <source>
        <dbReference type="ARBA" id="ARBA00007871"/>
    </source>
</evidence>
<dbReference type="EMBL" id="AP019697">
    <property type="protein sequence ID" value="BBK25719.1"/>
    <property type="molecule type" value="Genomic_DNA"/>
</dbReference>
<dbReference type="InterPro" id="IPR007167">
    <property type="entry name" value="Fe-transptr_FeoA-like"/>
</dbReference>
<evidence type="ECO:0000256" key="8">
    <source>
        <dbReference type="ARBA" id="ARBA00023159"/>
    </source>
</evidence>
<evidence type="ECO:0000259" key="12">
    <source>
        <dbReference type="PROSITE" id="PS50944"/>
    </source>
</evidence>
<dbReference type="GO" id="GO:0003677">
    <property type="term" value="F:DNA binding"/>
    <property type="evidence" value="ECO:0007669"/>
    <property type="project" value="UniProtKB-KW"/>
</dbReference>
<comment type="subcellular location">
    <subcellularLocation>
        <location evidence="1">Cytoplasm</location>
    </subcellularLocation>
</comment>
<dbReference type="InterPro" id="IPR001367">
    <property type="entry name" value="Fe_dep_repressor"/>
</dbReference>
<dbReference type="SMART" id="SM00529">
    <property type="entry name" value="HTH_DTXR"/>
    <property type="match status" value="1"/>
</dbReference>
<dbReference type="InterPro" id="IPR022687">
    <property type="entry name" value="HTH_DTXR"/>
</dbReference>
<dbReference type="PANTHER" id="PTHR33238:SF11">
    <property type="entry name" value="TRANSCRIPTIONAL REGULATOR MNTR"/>
    <property type="match status" value="1"/>
</dbReference>
<keyword evidence="14" id="KW-1185">Reference proteome</keyword>
<evidence type="ECO:0000256" key="10">
    <source>
        <dbReference type="ARBA" id="ARBA00023211"/>
    </source>
</evidence>
<dbReference type="RefSeq" id="WP_022382491.1">
    <property type="nucleotide sequence ID" value="NZ_AP019697.1"/>
</dbReference>
<dbReference type="GeneID" id="92716874"/>
<keyword evidence="10" id="KW-0464">Manganese</keyword>
<keyword evidence="4" id="KW-0963">Cytoplasm</keyword>
<dbReference type="InterPro" id="IPR050536">
    <property type="entry name" value="DtxR_MntR_Metal-Reg"/>
</dbReference>
<keyword evidence="8" id="KW-0010">Activator</keyword>
<sequence length="215" mass="24611">MTSGKEDYLKAIYLISESHELVTNKELSNMLHVSPPSVSEMITKLQKQGYVDYTAYKGSKMTRKGRREAGRLLRYHSLWEVFLVEKLDFSWSEAHEIAEGLEHQTTEPLSERLDNFLDHPVHTPRGDPIPRKDGSRSGITHRLLSDLEVGEMSHIRRVMEDYTLMDYVQGKNIGIDMEVTVKEKEPYEGPILLSTPIGDISLSYKAAQQIFVDDD</sequence>
<keyword evidence="9" id="KW-0804">Transcription</keyword>
<proteinExistence type="inferred from homology"/>
<organism evidence="13 14">
    <name type="scientific">Dialister hominis</name>
    <dbReference type="NCBI Taxonomy" id="2582419"/>
    <lineage>
        <taxon>Bacteria</taxon>
        <taxon>Bacillati</taxon>
        <taxon>Bacillota</taxon>
        <taxon>Negativicutes</taxon>
        <taxon>Veillonellales</taxon>
        <taxon>Veillonellaceae</taxon>
        <taxon>Dialister</taxon>
    </lineage>
</organism>
<evidence type="ECO:0000256" key="11">
    <source>
        <dbReference type="ARBA" id="ARBA00032593"/>
    </source>
</evidence>
<dbReference type="GO" id="GO:0046983">
    <property type="term" value="F:protein dimerization activity"/>
    <property type="evidence" value="ECO:0007669"/>
    <property type="project" value="InterPro"/>
</dbReference>
<reference evidence="14" key="1">
    <citation type="submission" date="2019-05" db="EMBL/GenBank/DDBJ databases">
        <title>Complete genome sequencing of Dialister sp. strain 5BBH33.</title>
        <authorList>
            <person name="Sakamoto M."/>
            <person name="Murakami T."/>
            <person name="Mori H."/>
        </authorList>
    </citation>
    <scope>NUCLEOTIDE SEQUENCE [LARGE SCALE GENOMIC DNA]</scope>
    <source>
        <strain evidence="14">5BBH33</strain>
    </source>
</reference>
<dbReference type="Gene3D" id="2.30.30.90">
    <property type="match status" value="1"/>
</dbReference>
<evidence type="ECO:0000313" key="13">
    <source>
        <dbReference type="EMBL" id="BBK25719.1"/>
    </source>
</evidence>
<evidence type="ECO:0000256" key="7">
    <source>
        <dbReference type="ARBA" id="ARBA00023125"/>
    </source>
</evidence>
<dbReference type="AlphaFoldDB" id="A0A8D5A594"/>
<dbReference type="KEGG" id="dho:Dia5BBH33_16540"/>
<dbReference type="InterPro" id="IPR022689">
    <property type="entry name" value="Iron_dep_repressor"/>
</dbReference>
<keyword evidence="6" id="KW-0805">Transcription regulation</keyword>
<dbReference type="Gene3D" id="1.10.10.10">
    <property type="entry name" value="Winged helix-like DNA-binding domain superfamily/Winged helix DNA-binding domain"/>
    <property type="match status" value="1"/>
</dbReference>
<keyword evidence="5" id="KW-0678">Repressor</keyword>
<dbReference type="GO" id="GO:0005737">
    <property type="term" value="C:cytoplasm"/>
    <property type="evidence" value="ECO:0007669"/>
    <property type="project" value="UniProtKB-SubCell"/>
</dbReference>
<evidence type="ECO:0000313" key="14">
    <source>
        <dbReference type="Proteomes" id="UP000320585"/>
    </source>
</evidence>
<dbReference type="PROSITE" id="PS50944">
    <property type="entry name" value="HTH_DTXR"/>
    <property type="match status" value="1"/>
</dbReference>
<keyword evidence="7" id="KW-0238">DNA-binding</keyword>
<gene>
    <name evidence="13" type="primary">sirR</name>
    <name evidence="13" type="ORF">Dia5BBH33_16540</name>
</gene>
<dbReference type="InterPro" id="IPR036390">
    <property type="entry name" value="WH_DNA-bd_sf"/>
</dbReference>
<evidence type="ECO:0000256" key="9">
    <source>
        <dbReference type="ARBA" id="ARBA00023163"/>
    </source>
</evidence>
<feature type="domain" description="HTH dtxR-type" evidence="12">
    <location>
        <begin position="1"/>
        <end position="62"/>
    </location>
</feature>
<dbReference type="Pfam" id="PF02742">
    <property type="entry name" value="Fe_dep_repr_C"/>
    <property type="match status" value="1"/>
</dbReference>
<evidence type="ECO:0000256" key="5">
    <source>
        <dbReference type="ARBA" id="ARBA00022491"/>
    </source>
</evidence>
<dbReference type="InterPro" id="IPR036421">
    <property type="entry name" value="Fe_dep_repressor_sf"/>
</dbReference>
<evidence type="ECO:0000256" key="3">
    <source>
        <dbReference type="ARBA" id="ARBA00011738"/>
    </source>
</evidence>
<dbReference type="SUPFAM" id="SSF47979">
    <property type="entry name" value="Iron-dependent repressor protein, dimerization domain"/>
    <property type="match status" value="1"/>
</dbReference>
<evidence type="ECO:0000256" key="1">
    <source>
        <dbReference type="ARBA" id="ARBA00004496"/>
    </source>
</evidence>
<evidence type="ECO:0000256" key="4">
    <source>
        <dbReference type="ARBA" id="ARBA00022490"/>
    </source>
</evidence>
<comment type="subunit">
    <text evidence="3">Homodimer.</text>
</comment>
<dbReference type="SUPFAM" id="SSF46785">
    <property type="entry name" value="Winged helix' DNA-binding domain"/>
    <property type="match status" value="1"/>
</dbReference>
<name>A0A8D5A594_9FIRM</name>
<dbReference type="GO" id="GO:0046914">
    <property type="term" value="F:transition metal ion binding"/>
    <property type="evidence" value="ECO:0007669"/>
    <property type="project" value="InterPro"/>
</dbReference>
<dbReference type="InterPro" id="IPR038157">
    <property type="entry name" value="FeoA_core_dom"/>
</dbReference>
<dbReference type="Pfam" id="PF01325">
    <property type="entry name" value="Fe_dep_repress"/>
    <property type="match status" value="1"/>
</dbReference>
<comment type="similarity">
    <text evidence="2">Belongs to the DtxR/MntR family.</text>
</comment>
<protein>
    <recommendedName>
        <fullName evidence="11">Manganese transport regulator</fullName>
    </recommendedName>
</protein>
<dbReference type="PANTHER" id="PTHR33238">
    <property type="entry name" value="IRON (METAL) DEPENDENT REPRESSOR, DTXR FAMILY"/>
    <property type="match status" value="1"/>
</dbReference>
<dbReference type="Pfam" id="PF04023">
    <property type="entry name" value="FeoA"/>
    <property type="match status" value="1"/>
</dbReference>
<dbReference type="Gene3D" id="1.10.60.10">
    <property type="entry name" value="Iron dependent repressor, metal binding and dimerisation domain"/>
    <property type="match status" value="1"/>
</dbReference>
<accession>A0A8D5A594</accession>